<dbReference type="GO" id="GO:0015937">
    <property type="term" value="P:coenzyme A biosynthetic process"/>
    <property type="evidence" value="ECO:0007669"/>
    <property type="project" value="TreeGrafter"/>
</dbReference>
<keyword evidence="3" id="KW-1185">Reference proteome</keyword>
<gene>
    <name evidence="2" type="ORF">AFK71_03855</name>
</gene>
<comment type="caution">
    <text evidence="2">The sequence shown here is derived from an EMBL/GenBank/DDBJ whole genome shotgun (WGS) entry which is preliminary data.</text>
</comment>
<dbReference type="RefSeq" id="WP_050350231.1">
    <property type="nucleotide sequence ID" value="NZ_BOSN01000005.1"/>
</dbReference>
<dbReference type="GO" id="GO:0010181">
    <property type="term" value="F:FMN binding"/>
    <property type="evidence" value="ECO:0007669"/>
    <property type="project" value="TreeGrafter"/>
</dbReference>
<dbReference type="EMBL" id="LGTO01000004">
    <property type="protein sequence ID" value="KNE21949.1"/>
    <property type="molecule type" value="Genomic_DNA"/>
</dbReference>
<accession>A0A0L0QTL8</accession>
<proteinExistence type="predicted"/>
<dbReference type="InterPro" id="IPR003382">
    <property type="entry name" value="Flavoprotein"/>
</dbReference>
<dbReference type="PATRIC" id="fig|1473.5.peg.3722"/>
<protein>
    <recommendedName>
        <fullName evidence="1">Flavoprotein domain-containing protein</fullName>
    </recommendedName>
</protein>
<evidence type="ECO:0000313" key="3">
    <source>
        <dbReference type="Proteomes" id="UP000036780"/>
    </source>
</evidence>
<dbReference type="Pfam" id="PF02441">
    <property type="entry name" value="Flavoprotein"/>
    <property type="match status" value="1"/>
</dbReference>
<dbReference type="PANTHER" id="PTHR14359:SF6">
    <property type="entry name" value="PHOSPHOPANTOTHENOYLCYSTEINE DECARBOXYLASE"/>
    <property type="match status" value="1"/>
</dbReference>
<evidence type="ECO:0000313" key="2">
    <source>
        <dbReference type="EMBL" id="KNE21949.1"/>
    </source>
</evidence>
<dbReference type="OrthoDB" id="2395518at2"/>
<sequence length="186" mass="20410">MKDKKIVFGITGSIAAINVTNYIYELLSLYRVEVVLTKSASNFLNPNGLRPLADAVYTDAFDLSSNKVPHVNLVKDADHLVILPASANFLAKMANGVADDLLSLCVLNYSKPIFIGPSMNQTMWENKSTQRNVNSLKEDGHVFINTYASGFEASSGDTVLSEAALPSPNQLMYYLREQENSDLVNS</sequence>
<dbReference type="GeneID" id="66869683"/>
<dbReference type="InterPro" id="IPR036551">
    <property type="entry name" value="Flavin_trans-like"/>
</dbReference>
<dbReference type="SUPFAM" id="SSF52507">
    <property type="entry name" value="Homo-oligomeric flavin-containing Cys decarboxylases, HFCD"/>
    <property type="match status" value="1"/>
</dbReference>
<feature type="domain" description="Flavoprotein" evidence="1">
    <location>
        <begin position="4"/>
        <end position="140"/>
    </location>
</feature>
<dbReference type="PANTHER" id="PTHR14359">
    <property type="entry name" value="HOMO-OLIGOMERIC FLAVIN CONTAINING CYS DECARBOXYLASE FAMILY"/>
    <property type="match status" value="1"/>
</dbReference>
<dbReference type="Proteomes" id="UP000036780">
    <property type="component" value="Unassembled WGS sequence"/>
</dbReference>
<organism evidence="2 3">
    <name type="scientific">Virgibacillus pantothenticus</name>
    <dbReference type="NCBI Taxonomy" id="1473"/>
    <lineage>
        <taxon>Bacteria</taxon>
        <taxon>Bacillati</taxon>
        <taxon>Bacillota</taxon>
        <taxon>Bacilli</taxon>
        <taxon>Bacillales</taxon>
        <taxon>Bacillaceae</taxon>
        <taxon>Virgibacillus</taxon>
    </lineage>
</organism>
<name>A0A0L0QTL8_VIRPA</name>
<dbReference type="AlphaFoldDB" id="A0A0L0QTL8"/>
<dbReference type="GO" id="GO:0071513">
    <property type="term" value="C:phosphopantothenoylcysteine decarboxylase complex"/>
    <property type="evidence" value="ECO:0007669"/>
    <property type="project" value="TreeGrafter"/>
</dbReference>
<dbReference type="GO" id="GO:0004633">
    <property type="term" value="F:phosphopantothenoylcysteine decarboxylase activity"/>
    <property type="evidence" value="ECO:0007669"/>
    <property type="project" value="TreeGrafter"/>
</dbReference>
<dbReference type="Gene3D" id="3.40.50.1950">
    <property type="entry name" value="Flavin prenyltransferase-like"/>
    <property type="match status" value="1"/>
</dbReference>
<evidence type="ECO:0000259" key="1">
    <source>
        <dbReference type="Pfam" id="PF02441"/>
    </source>
</evidence>
<reference evidence="3" key="1">
    <citation type="submission" date="2015-07" db="EMBL/GenBank/DDBJ databases">
        <title>Fjat-10053 dsm26.</title>
        <authorList>
            <person name="Liu B."/>
            <person name="Wang J."/>
            <person name="Zhu Y."/>
            <person name="Liu G."/>
            <person name="Chen Q."/>
            <person name="Chen Z."/>
            <person name="Lan J."/>
            <person name="Che J."/>
            <person name="Ge C."/>
            <person name="Shi H."/>
            <person name="Pan Z."/>
            <person name="Liu X."/>
        </authorList>
    </citation>
    <scope>NUCLEOTIDE SEQUENCE [LARGE SCALE GENOMIC DNA]</scope>
    <source>
        <strain evidence="3">DSM 26</strain>
    </source>
</reference>